<organism evidence="7 8">
    <name type="scientific">Marine Group III euryarchaeote</name>
    <dbReference type="NCBI Taxonomy" id="2173149"/>
    <lineage>
        <taxon>Archaea</taxon>
        <taxon>Methanobacteriati</taxon>
        <taxon>Thermoplasmatota</taxon>
        <taxon>Thermoplasmata</taxon>
        <taxon>Candidatus Thermoprofundales</taxon>
    </lineage>
</organism>
<reference evidence="8" key="1">
    <citation type="journal article" date="2019" name="bioRxiv">
        <title>Genome diversification in globally distributed novel marine Proteobacteria is linked to environmental adaptation.</title>
        <authorList>
            <person name="Zhou Z."/>
            <person name="Tran P.Q."/>
            <person name="Kieft K."/>
            <person name="Anantharaman K."/>
        </authorList>
    </citation>
    <scope>NUCLEOTIDE SEQUENCE [LARGE SCALE GENOMIC DNA]</scope>
</reference>
<dbReference type="EMBL" id="DUAV01000022">
    <property type="protein sequence ID" value="HIG63463.1"/>
    <property type="molecule type" value="Genomic_DNA"/>
</dbReference>
<keyword evidence="5" id="KW-0663">Pyridoxal phosphate</keyword>
<dbReference type="Gene3D" id="3.20.10.10">
    <property type="entry name" value="D-amino Acid Aminotransferase, subunit A, domain 2"/>
    <property type="match status" value="1"/>
</dbReference>
<dbReference type="InterPro" id="IPR043131">
    <property type="entry name" value="BCAT-like_N"/>
</dbReference>
<dbReference type="InterPro" id="IPR043132">
    <property type="entry name" value="BCAT-like_C"/>
</dbReference>
<dbReference type="Pfam" id="PF01063">
    <property type="entry name" value="Aminotran_4"/>
    <property type="match status" value="1"/>
</dbReference>
<proteinExistence type="inferred from homology"/>
<dbReference type="InterPro" id="IPR018300">
    <property type="entry name" value="Aminotrans_IV_CS"/>
</dbReference>
<dbReference type="AlphaFoldDB" id="A0A7C8DD08"/>
<keyword evidence="4 7" id="KW-0808">Transferase</keyword>
<gene>
    <name evidence="7" type="ORF">EYQ16_02955</name>
</gene>
<dbReference type="Gene3D" id="3.30.470.10">
    <property type="match status" value="1"/>
</dbReference>
<dbReference type="SUPFAM" id="SSF56752">
    <property type="entry name" value="D-aminoacid aminotransferase-like PLP-dependent enzymes"/>
    <property type="match status" value="1"/>
</dbReference>
<dbReference type="PROSITE" id="PS00770">
    <property type="entry name" value="AA_TRANSFER_CLASS_4"/>
    <property type="match status" value="1"/>
</dbReference>
<name>A0A7C8DD08_9ARCH</name>
<dbReference type="GO" id="GO:0004084">
    <property type="term" value="F:branched-chain-amino-acid transaminase activity"/>
    <property type="evidence" value="ECO:0007669"/>
    <property type="project" value="UniProtKB-EC"/>
</dbReference>
<evidence type="ECO:0000256" key="6">
    <source>
        <dbReference type="RuleBase" id="RU004106"/>
    </source>
</evidence>
<protein>
    <submittedName>
        <fullName evidence="7">Branched-chain amino acid aminotransferase</fullName>
        <ecNumber evidence="7">2.6.1.42</ecNumber>
    </submittedName>
</protein>
<evidence type="ECO:0000256" key="2">
    <source>
        <dbReference type="ARBA" id="ARBA00009320"/>
    </source>
</evidence>
<dbReference type="InterPro" id="IPR033939">
    <property type="entry name" value="BCAT_family"/>
</dbReference>
<evidence type="ECO:0000256" key="1">
    <source>
        <dbReference type="ARBA" id="ARBA00001933"/>
    </source>
</evidence>
<comment type="cofactor">
    <cofactor evidence="1">
        <name>pyridoxal 5'-phosphate</name>
        <dbReference type="ChEBI" id="CHEBI:597326"/>
    </cofactor>
</comment>
<evidence type="ECO:0000313" key="8">
    <source>
        <dbReference type="Proteomes" id="UP000589516"/>
    </source>
</evidence>
<comment type="similarity">
    <text evidence="2 6">Belongs to the class-IV pyridoxal-phosphate-dependent aminotransferase family.</text>
</comment>
<dbReference type="EC" id="2.6.1.42" evidence="7"/>
<dbReference type="PIRSF" id="PIRSF006468">
    <property type="entry name" value="BCAT1"/>
    <property type="match status" value="1"/>
</dbReference>
<dbReference type="NCBIfam" id="TIGR01123">
    <property type="entry name" value="ilvE_II"/>
    <property type="match status" value="1"/>
</dbReference>
<evidence type="ECO:0000256" key="4">
    <source>
        <dbReference type="ARBA" id="ARBA00022679"/>
    </source>
</evidence>
<dbReference type="InterPro" id="IPR001544">
    <property type="entry name" value="Aminotrans_IV"/>
</dbReference>
<dbReference type="CDD" id="cd01557">
    <property type="entry name" value="BCAT_beta_family"/>
    <property type="match status" value="1"/>
</dbReference>
<keyword evidence="3 7" id="KW-0032">Aminotransferase</keyword>
<accession>A0A7C8DD08</accession>
<dbReference type="PANTHER" id="PTHR42825:SF2">
    <property type="entry name" value="BRANCHED-CHAIN-AMINO-ACID AMINOTRANSFERASE 3, CHLOROPLASTIC-RELATED"/>
    <property type="match status" value="1"/>
</dbReference>
<evidence type="ECO:0000313" key="7">
    <source>
        <dbReference type="EMBL" id="HIG63463.1"/>
    </source>
</evidence>
<sequence length="361" mass="38888">MRVVRQQKRVSGAGRAAGDVQRGENVSIDFGELTFSFTPTRTMFIARCELGDKWQPGELQPFQSLEISPAACVLNYGQGLFEGLKAYRADDGRILLFRPAMNAARLHAGCHRLSMPPVPEELFLSAVRDVVSENSDYIPPNNDGALYIRPLVFGSGAILGVAPAPEFAFLIYASPVGPYFKGGLSPIRLLVTRDFHRAAPKGTGGVKAIGNYAPGMLPSSHAKRKGYAEVVYLDAVEERYIEEVGAANFFAIFGDTLVTPALSGSILSGVTRDSVLQLAAERFGLKVEERDVSIDEALGADELFCSGTAAVISPIGCINYEGQDHQFSGGEVGPRTRALYEALTAIQHGDAPDEFGWVVEV</sequence>
<dbReference type="Proteomes" id="UP000589516">
    <property type="component" value="Unassembled WGS sequence"/>
</dbReference>
<dbReference type="PANTHER" id="PTHR42825">
    <property type="entry name" value="AMINO ACID AMINOTRANSFERASE"/>
    <property type="match status" value="1"/>
</dbReference>
<dbReference type="InterPro" id="IPR036038">
    <property type="entry name" value="Aminotransferase-like"/>
</dbReference>
<dbReference type="NCBIfam" id="NF009897">
    <property type="entry name" value="PRK13357.1"/>
    <property type="match status" value="1"/>
</dbReference>
<comment type="caution">
    <text evidence="7">The sequence shown here is derived from an EMBL/GenBank/DDBJ whole genome shotgun (WGS) entry which is preliminary data.</text>
</comment>
<evidence type="ECO:0000256" key="5">
    <source>
        <dbReference type="ARBA" id="ARBA00022898"/>
    </source>
</evidence>
<dbReference type="GO" id="GO:0009081">
    <property type="term" value="P:branched-chain amino acid metabolic process"/>
    <property type="evidence" value="ECO:0007669"/>
    <property type="project" value="InterPro"/>
</dbReference>
<dbReference type="InterPro" id="IPR005786">
    <property type="entry name" value="B_amino_transII"/>
</dbReference>
<evidence type="ECO:0000256" key="3">
    <source>
        <dbReference type="ARBA" id="ARBA00022576"/>
    </source>
</evidence>